<evidence type="ECO:0000256" key="1">
    <source>
        <dbReference type="ARBA" id="ARBA00004196"/>
    </source>
</evidence>
<comment type="subcellular location">
    <subcellularLocation>
        <location evidence="1">Cell envelope</location>
    </subcellularLocation>
</comment>
<dbReference type="InterPro" id="IPR001119">
    <property type="entry name" value="SLH_dom"/>
</dbReference>
<feature type="domain" description="SLH" evidence="3">
    <location>
        <begin position="688"/>
        <end position="751"/>
    </location>
</feature>
<sequence length="798" mass="90684">MKNRILSFVLSLLFLLTLLPINIFAYETKINQQRLVVEPQWNEKDIQDVYNLLNKDNKEFESLFDFEAMKNLYKERGKNSFQTLAKSANKNGGLEIENLRAANLRINNVQQNINPDILKIKHELIVKVNLKNFINQNGHKNMDIFEGNSPKIVIQKLKYDENGREVSVGAPITKTINQAGEVSLGETEAYYVVNNEIRFYHYAHDFQSEKFKFNLKEFYSNGSYKEGNKQLVFDYDIYQVAASKIKLELPDGVELKENPIGLFTGRTKDRKEKVVRYYLPKAGGETIIRSDSGNQRLLNPSIYLPNLDDVYLNTIKLEGQTNENTISCVLNDDTSRTFKVSTSGNFVDGWTIILLPENSFTVTFDAKGGSPTPRPQVVEKNGTAREPEAPKKENFSFQGWFKAGEESKFNFSTPISGDTRLEAKWKQVIYGPFNPDGPGGEPQIPDTDKDQYVTVMFEAGANGKLIMPGISPETLVKKVAYKVLKDTLWTETEITFPQTQGDPKDKYELDKWDKNIPSTGMISGAETFKASFKEKVAPNPPTPPTPPTPPQPNPQPEPSPQPYIPEKDEDLHSGSEPHWIPVVHRQEEIEKGIHYIYIYGYEDKTIRPEGKLTRAEAVAMLLRLIGEDLSNKAKLDFVDTPSAWYNGALNAAMKKKLLICDGNKLRPNDPITRGEFAYALSKVDSMNDVKSPYMDIRGHVFEDAINQEYGNGRIKGYPDGTFKPDNNLTRAEAATLLNNFAKRKVTKSGLIYVKDKVKVFPDIDESHWAYYEIVEAGHTHRYERPSHTLDETWIEILE</sequence>
<dbReference type="EMBL" id="ADDO01000021">
    <property type="protein sequence ID" value="EFA90514.1"/>
    <property type="molecule type" value="Genomic_DNA"/>
</dbReference>
<evidence type="ECO:0000256" key="2">
    <source>
        <dbReference type="SAM" id="MobiDB-lite"/>
    </source>
</evidence>
<name>D1VSL3_9FIRM</name>
<feature type="domain" description="SLH" evidence="3">
    <location>
        <begin position="567"/>
        <end position="635"/>
    </location>
</feature>
<feature type="compositionally biased region" description="Basic and acidic residues" evidence="2">
    <location>
        <begin position="565"/>
        <end position="575"/>
    </location>
</feature>
<comment type="caution">
    <text evidence="4">The sequence shown here is derived from an EMBL/GenBank/DDBJ whole genome shotgun (WGS) entry which is preliminary data.</text>
</comment>
<protein>
    <recommendedName>
        <fullName evidence="3">SLH domain-containing protein</fullName>
    </recommendedName>
</protein>
<dbReference type="Gene3D" id="2.60.40.4270">
    <property type="entry name" value="Listeria-Bacteroides repeat domain"/>
    <property type="match status" value="1"/>
</dbReference>
<feature type="region of interest" description="Disordered" evidence="2">
    <location>
        <begin position="365"/>
        <end position="391"/>
    </location>
</feature>
<accession>D1VSL3</accession>
<feature type="compositionally biased region" description="Pro residues" evidence="2">
    <location>
        <begin position="538"/>
        <end position="563"/>
    </location>
</feature>
<evidence type="ECO:0000259" key="3">
    <source>
        <dbReference type="PROSITE" id="PS51272"/>
    </source>
</evidence>
<organism evidence="4 5">
    <name type="scientific">Peptoniphilus lacrimalis 315-B</name>
    <dbReference type="NCBI Taxonomy" id="596330"/>
    <lineage>
        <taxon>Bacteria</taxon>
        <taxon>Bacillati</taxon>
        <taxon>Bacillota</taxon>
        <taxon>Tissierellia</taxon>
        <taxon>Tissierellales</taxon>
        <taxon>Peptoniphilaceae</taxon>
        <taxon>Peptoniphilus</taxon>
    </lineage>
</organism>
<dbReference type="AlphaFoldDB" id="D1VSL3"/>
<dbReference type="InterPro" id="IPR051465">
    <property type="entry name" value="Cell_Envelope_Struct_Comp"/>
</dbReference>
<dbReference type="Proteomes" id="UP000005711">
    <property type="component" value="Unassembled WGS sequence"/>
</dbReference>
<dbReference type="PROSITE" id="PS51272">
    <property type="entry name" value="SLH"/>
    <property type="match status" value="2"/>
</dbReference>
<dbReference type="InterPro" id="IPR042229">
    <property type="entry name" value="Listeria/Bacterioides_rpt_sf"/>
</dbReference>
<dbReference type="eggNOG" id="COG4099">
    <property type="taxonomic scope" value="Bacteria"/>
</dbReference>
<evidence type="ECO:0000313" key="5">
    <source>
        <dbReference type="Proteomes" id="UP000005711"/>
    </source>
</evidence>
<reference evidence="4 5" key="1">
    <citation type="submission" date="2009-12" db="EMBL/GenBank/DDBJ databases">
        <title>Genome Sequence of Peptoniphilus lacrimalis 315-B.</title>
        <authorList>
            <person name="Durkin A.S."/>
            <person name="Madupu R."/>
            <person name="Torralba M."/>
            <person name="Methe B."/>
            <person name="Sutton G."/>
            <person name="Strausberg R.L."/>
            <person name="Nelson K.E."/>
        </authorList>
    </citation>
    <scope>NUCLEOTIDE SEQUENCE [LARGE SCALE GENOMIC DNA]</scope>
    <source>
        <strain evidence="4 5">315-B</strain>
    </source>
</reference>
<proteinExistence type="predicted"/>
<dbReference type="eggNOG" id="COG0793">
    <property type="taxonomic scope" value="Bacteria"/>
</dbReference>
<dbReference type="InterPro" id="IPR013378">
    <property type="entry name" value="InlB-like_B-rpt"/>
</dbReference>
<feature type="compositionally biased region" description="Basic and acidic residues" evidence="2">
    <location>
        <begin position="382"/>
        <end position="391"/>
    </location>
</feature>
<keyword evidence="5" id="KW-1185">Reference proteome</keyword>
<dbReference type="GO" id="GO:0030313">
    <property type="term" value="C:cell envelope"/>
    <property type="evidence" value="ECO:0007669"/>
    <property type="project" value="UniProtKB-SubCell"/>
</dbReference>
<dbReference type="Pfam" id="PF09479">
    <property type="entry name" value="Flg_new"/>
    <property type="match status" value="1"/>
</dbReference>
<feature type="region of interest" description="Disordered" evidence="2">
    <location>
        <begin position="534"/>
        <end position="576"/>
    </location>
</feature>
<dbReference type="RefSeq" id="WP_004824032.1">
    <property type="nucleotide sequence ID" value="NZ_ADDO01000021.1"/>
</dbReference>
<evidence type="ECO:0000313" key="4">
    <source>
        <dbReference type="EMBL" id="EFA90514.1"/>
    </source>
</evidence>
<dbReference type="PANTHER" id="PTHR43308">
    <property type="entry name" value="OUTER MEMBRANE PROTEIN ALPHA-RELATED"/>
    <property type="match status" value="1"/>
</dbReference>
<gene>
    <name evidence="4" type="ORF">HMPREF0628_0797</name>
</gene>
<dbReference type="Pfam" id="PF00395">
    <property type="entry name" value="SLH"/>
    <property type="match status" value="3"/>
</dbReference>